<dbReference type="InterPro" id="IPR036259">
    <property type="entry name" value="MFS_trans_sf"/>
</dbReference>
<evidence type="ECO:0000256" key="1">
    <source>
        <dbReference type="ARBA" id="ARBA00004141"/>
    </source>
</evidence>
<dbReference type="Proteomes" id="UP001233172">
    <property type="component" value="Unassembled WGS sequence"/>
</dbReference>
<evidence type="ECO:0000259" key="6">
    <source>
        <dbReference type="PROSITE" id="PS50850"/>
    </source>
</evidence>
<dbReference type="EMBL" id="JASAOG010000050">
    <property type="protein sequence ID" value="KAK0058073.1"/>
    <property type="molecule type" value="Genomic_DNA"/>
</dbReference>
<comment type="caution">
    <text evidence="7">The sequence shown here is derived from an EMBL/GenBank/DDBJ whole genome shotgun (WGS) entry which is preliminary data.</text>
</comment>
<evidence type="ECO:0000256" key="3">
    <source>
        <dbReference type="ARBA" id="ARBA00022989"/>
    </source>
</evidence>
<keyword evidence="4 5" id="KW-0472">Membrane</keyword>
<evidence type="ECO:0000313" key="7">
    <source>
        <dbReference type="EMBL" id="KAK0058073.1"/>
    </source>
</evidence>
<dbReference type="SUPFAM" id="SSF103473">
    <property type="entry name" value="MFS general substrate transporter"/>
    <property type="match status" value="1"/>
</dbReference>
<dbReference type="InterPro" id="IPR005829">
    <property type="entry name" value="Sugar_transporter_CS"/>
</dbReference>
<proteinExistence type="predicted"/>
<reference evidence="7" key="2">
    <citation type="submission" date="2023-04" db="EMBL/GenBank/DDBJ databases">
        <authorList>
            <person name="Bu L."/>
            <person name="Lu L."/>
            <person name="Laidemitt M.R."/>
            <person name="Zhang S.M."/>
            <person name="Mutuku M."/>
            <person name="Mkoji G."/>
            <person name="Steinauer M."/>
            <person name="Loker E.S."/>
        </authorList>
    </citation>
    <scope>NUCLEOTIDE SEQUENCE</scope>
    <source>
        <strain evidence="7">KasaAsao</strain>
        <tissue evidence="7">Whole Snail</tissue>
    </source>
</reference>
<sequence>MGLDDLIQLTFYGQGVGVILGSAVGSMTADILGRRRLLYIALTGMLTMQCLLAVSISWVMFIFMRTLAVAFA</sequence>
<evidence type="ECO:0000256" key="4">
    <source>
        <dbReference type="ARBA" id="ARBA00023136"/>
    </source>
</evidence>
<dbReference type="AlphaFoldDB" id="A0AAD8BPW3"/>
<dbReference type="GO" id="GO:0016020">
    <property type="term" value="C:membrane"/>
    <property type="evidence" value="ECO:0007669"/>
    <property type="project" value="UniProtKB-SubCell"/>
</dbReference>
<feature type="domain" description="Major facilitator superfamily (MFS) profile" evidence="6">
    <location>
        <begin position="1"/>
        <end position="72"/>
    </location>
</feature>
<dbReference type="Gene3D" id="1.20.1250.20">
    <property type="entry name" value="MFS general substrate transporter like domains"/>
    <property type="match status" value="1"/>
</dbReference>
<organism evidence="7 8">
    <name type="scientific">Biomphalaria pfeifferi</name>
    <name type="common">Bloodfluke planorb</name>
    <name type="synonym">Freshwater snail</name>
    <dbReference type="NCBI Taxonomy" id="112525"/>
    <lineage>
        <taxon>Eukaryota</taxon>
        <taxon>Metazoa</taxon>
        <taxon>Spiralia</taxon>
        <taxon>Lophotrochozoa</taxon>
        <taxon>Mollusca</taxon>
        <taxon>Gastropoda</taxon>
        <taxon>Heterobranchia</taxon>
        <taxon>Euthyneura</taxon>
        <taxon>Panpulmonata</taxon>
        <taxon>Hygrophila</taxon>
        <taxon>Lymnaeoidea</taxon>
        <taxon>Planorbidae</taxon>
        <taxon>Biomphalaria</taxon>
    </lineage>
</organism>
<keyword evidence="8" id="KW-1185">Reference proteome</keyword>
<comment type="subcellular location">
    <subcellularLocation>
        <location evidence="1">Membrane</location>
        <topology evidence="1">Multi-pass membrane protein</topology>
    </subcellularLocation>
</comment>
<dbReference type="PROSITE" id="PS00216">
    <property type="entry name" value="SUGAR_TRANSPORT_1"/>
    <property type="match status" value="1"/>
</dbReference>
<evidence type="ECO:0000256" key="5">
    <source>
        <dbReference type="SAM" id="Phobius"/>
    </source>
</evidence>
<keyword evidence="2 5" id="KW-0812">Transmembrane</keyword>
<protein>
    <submittedName>
        <fullName evidence="7">Solute carrier family 22 member 4</fullName>
    </submittedName>
</protein>
<feature type="non-terminal residue" evidence="7">
    <location>
        <position position="72"/>
    </location>
</feature>
<reference evidence="7" key="1">
    <citation type="journal article" date="2023" name="PLoS Negl. Trop. Dis.">
        <title>A genome sequence for Biomphalaria pfeifferi, the major vector snail for the human-infecting parasite Schistosoma mansoni.</title>
        <authorList>
            <person name="Bu L."/>
            <person name="Lu L."/>
            <person name="Laidemitt M.R."/>
            <person name="Zhang S.M."/>
            <person name="Mutuku M."/>
            <person name="Mkoji G."/>
            <person name="Steinauer M."/>
            <person name="Loker E.S."/>
        </authorList>
    </citation>
    <scope>NUCLEOTIDE SEQUENCE</scope>
    <source>
        <strain evidence="7">KasaAsao</strain>
    </source>
</reference>
<accession>A0AAD8BPW3</accession>
<feature type="transmembrane region" description="Helical" evidence="5">
    <location>
        <begin position="6"/>
        <end position="25"/>
    </location>
</feature>
<dbReference type="PROSITE" id="PS50850">
    <property type="entry name" value="MFS"/>
    <property type="match status" value="1"/>
</dbReference>
<dbReference type="InterPro" id="IPR020846">
    <property type="entry name" value="MFS_dom"/>
</dbReference>
<name>A0AAD8BPW3_BIOPF</name>
<evidence type="ECO:0000256" key="2">
    <source>
        <dbReference type="ARBA" id="ARBA00022692"/>
    </source>
</evidence>
<feature type="transmembrane region" description="Helical" evidence="5">
    <location>
        <begin position="37"/>
        <end position="64"/>
    </location>
</feature>
<dbReference type="GO" id="GO:0022857">
    <property type="term" value="F:transmembrane transporter activity"/>
    <property type="evidence" value="ECO:0007669"/>
    <property type="project" value="InterPro"/>
</dbReference>
<gene>
    <name evidence="7" type="ORF">Bpfe_012397</name>
</gene>
<keyword evidence="3 5" id="KW-1133">Transmembrane helix</keyword>
<evidence type="ECO:0000313" key="8">
    <source>
        <dbReference type="Proteomes" id="UP001233172"/>
    </source>
</evidence>